<keyword evidence="5 9" id="KW-0378">Hydrolase</keyword>
<comment type="subunit">
    <text evidence="9">Homodimer, may be a subunit of the RNA degradosome.</text>
</comment>
<dbReference type="GO" id="GO:0008270">
    <property type="term" value="F:zinc ion binding"/>
    <property type="evidence" value="ECO:0007669"/>
    <property type="project" value="InterPro"/>
</dbReference>
<keyword evidence="13" id="KW-1185">Reference proteome</keyword>
<evidence type="ECO:0000256" key="7">
    <source>
        <dbReference type="ARBA" id="ARBA00022839"/>
    </source>
</evidence>
<dbReference type="Pfam" id="PF22505">
    <property type="entry name" value="RNase_J_b_CASP"/>
    <property type="match status" value="1"/>
</dbReference>
<dbReference type="NCBIfam" id="TIGR00649">
    <property type="entry name" value="MG423"/>
    <property type="match status" value="1"/>
</dbReference>
<keyword evidence="2 9" id="KW-0540">Nuclease</keyword>
<dbReference type="Pfam" id="PF07521">
    <property type="entry name" value="RMMBL"/>
    <property type="match status" value="1"/>
</dbReference>
<dbReference type="STRING" id="1688.BCUN_1524"/>
<dbReference type="GO" id="GO:0005737">
    <property type="term" value="C:cytoplasm"/>
    <property type="evidence" value="ECO:0007669"/>
    <property type="project" value="UniProtKB-SubCell"/>
</dbReference>
<dbReference type="CDD" id="cd07714">
    <property type="entry name" value="RNaseJ_MBL-fold"/>
    <property type="match status" value="1"/>
</dbReference>
<dbReference type="InterPro" id="IPR055132">
    <property type="entry name" value="RNase_J_b_CASP"/>
</dbReference>
<keyword evidence="1 9" id="KW-0963">Cytoplasm</keyword>
<dbReference type="InterPro" id="IPR041636">
    <property type="entry name" value="RNase_J_C"/>
</dbReference>
<evidence type="ECO:0000256" key="5">
    <source>
        <dbReference type="ARBA" id="ARBA00022801"/>
    </source>
</evidence>
<protein>
    <recommendedName>
        <fullName evidence="9">Ribonuclease J</fullName>
        <shortName evidence="9">RNase J</shortName>
        <ecNumber evidence="9">3.1.-.-</ecNumber>
    </recommendedName>
</protein>
<dbReference type="SMART" id="SM00849">
    <property type="entry name" value="Lactamase_B"/>
    <property type="match status" value="1"/>
</dbReference>
<dbReference type="RefSeq" id="WP_033517284.1">
    <property type="nucleotide sequence ID" value="NZ_JGYV01000006.1"/>
</dbReference>
<name>A0A087AYR2_9BIFI</name>
<dbReference type="InterPro" id="IPR011108">
    <property type="entry name" value="RMMBL"/>
</dbReference>
<dbReference type="AlphaFoldDB" id="A0A087AYR2"/>
<dbReference type="GO" id="GO:0004521">
    <property type="term" value="F:RNA endonuclease activity"/>
    <property type="evidence" value="ECO:0007669"/>
    <property type="project" value="UniProtKB-UniRule"/>
</dbReference>
<dbReference type="InterPro" id="IPR004613">
    <property type="entry name" value="RNase_J"/>
</dbReference>
<evidence type="ECO:0000256" key="1">
    <source>
        <dbReference type="ARBA" id="ARBA00022490"/>
    </source>
</evidence>
<evidence type="ECO:0000256" key="4">
    <source>
        <dbReference type="ARBA" id="ARBA00022759"/>
    </source>
</evidence>
<dbReference type="EMBL" id="JGYV01000006">
    <property type="protein sequence ID" value="KFI63912.1"/>
    <property type="molecule type" value="Genomic_DNA"/>
</dbReference>
<keyword evidence="9" id="KW-0698">rRNA processing</keyword>
<dbReference type="InterPro" id="IPR042173">
    <property type="entry name" value="RNase_J_2"/>
</dbReference>
<dbReference type="PANTHER" id="PTHR43694">
    <property type="entry name" value="RIBONUCLEASE J"/>
    <property type="match status" value="1"/>
</dbReference>
<dbReference type="eggNOG" id="COG0595">
    <property type="taxonomic scope" value="Bacteria"/>
</dbReference>
<keyword evidence="3" id="KW-0479">Metal-binding</keyword>
<evidence type="ECO:0000313" key="12">
    <source>
        <dbReference type="EMBL" id="KFI63912.1"/>
    </source>
</evidence>
<evidence type="ECO:0000313" key="13">
    <source>
        <dbReference type="Proteomes" id="UP000029067"/>
    </source>
</evidence>
<comment type="similarity">
    <text evidence="9">Belongs to the metallo-beta-lactamase superfamily. RNA-metabolizing metallo-beta-lactamase-like family. Bacterial RNase J subfamily.</text>
</comment>
<evidence type="ECO:0000256" key="10">
    <source>
        <dbReference type="SAM" id="MobiDB-lite"/>
    </source>
</evidence>
<dbReference type="Gene3D" id="3.40.50.10710">
    <property type="entry name" value="Metallo-hydrolase/oxidoreductase"/>
    <property type="match status" value="1"/>
</dbReference>
<dbReference type="PANTHER" id="PTHR43694:SF1">
    <property type="entry name" value="RIBONUCLEASE J"/>
    <property type="match status" value="1"/>
</dbReference>
<dbReference type="Pfam" id="PF17770">
    <property type="entry name" value="RNase_J_C"/>
    <property type="match status" value="1"/>
</dbReference>
<dbReference type="InterPro" id="IPR030854">
    <property type="entry name" value="RNase_J_bac"/>
</dbReference>
<dbReference type="Gene3D" id="3.10.20.580">
    <property type="match status" value="1"/>
</dbReference>
<dbReference type="OrthoDB" id="9770211at2"/>
<dbReference type="GO" id="GO:0004534">
    <property type="term" value="F:5'-3' RNA exonuclease activity"/>
    <property type="evidence" value="ECO:0007669"/>
    <property type="project" value="UniProtKB-UniRule"/>
</dbReference>
<dbReference type="SUPFAM" id="SSF56281">
    <property type="entry name" value="Metallo-hydrolase/oxidoreductase"/>
    <property type="match status" value="1"/>
</dbReference>
<dbReference type="GO" id="GO:0006364">
    <property type="term" value="P:rRNA processing"/>
    <property type="evidence" value="ECO:0007669"/>
    <property type="project" value="UniProtKB-UniRule"/>
</dbReference>
<organism evidence="12 13">
    <name type="scientific">Bifidobacterium cuniculi</name>
    <dbReference type="NCBI Taxonomy" id="1688"/>
    <lineage>
        <taxon>Bacteria</taxon>
        <taxon>Bacillati</taxon>
        <taxon>Actinomycetota</taxon>
        <taxon>Actinomycetes</taxon>
        <taxon>Bifidobacteriales</taxon>
        <taxon>Bifidobacteriaceae</taxon>
        <taxon>Bifidobacterium</taxon>
    </lineage>
</organism>
<feature type="compositionally biased region" description="Basic residues" evidence="10">
    <location>
        <begin position="61"/>
        <end position="75"/>
    </location>
</feature>
<keyword evidence="6" id="KW-0862">Zinc</keyword>
<feature type="region of interest" description="Disordered" evidence="10">
    <location>
        <begin position="1"/>
        <end position="98"/>
    </location>
</feature>
<dbReference type="HAMAP" id="MF_01491">
    <property type="entry name" value="RNase_J_bact"/>
    <property type="match status" value="1"/>
</dbReference>
<dbReference type="Pfam" id="PF00753">
    <property type="entry name" value="Lactamase_B"/>
    <property type="match status" value="1"/>
</dbReference>
<dbReference type="InterPro" id="IPR036866">
    <property type="entry name" value="RibonucZ/Hydroxyglut_hydro"/>
</dbReference>
<dbReference type="Proteomes" id="UP000029067">
    <property type="component" value="Unassembled WGS sequence"/>
</dbReference>
<feature type="domain" description="Metallo-beta-lactamase" evidence="11">
    <location>
        <begin position="117"/>
        <end position="311"/>
    </location>
</feature>
<dbReference type="EC" id="3.1.-.-" evidence="9"/>
<evidence type="ECO:0000256" key="8">
    <source>
        <dbReference type="ARBA" id="ARBA00022884"/>
    </source>
</evidence>
<gene>
    <name evidence="9" type="primary">rnj</name>
    <name evidence="12" type="ORF">BCUN_1524</name>
</gene>
<evidence type="ECO:0000256" key="2">
    <source>
        <dbReference type="ARBA" id="ARBA00022722"/>
    </source>
</evidence>
<comment type="subcellular location">
    <subcellularLocation>
        <location evidence="9">Cytoplasm</location>
    </subcellularLocation>
</comment>
<keyword evidence="8 9" id="KW-0694">RNA-binding</keyword>
<comment type="function">
    <text evidence="9">An RNase that has 5'-3' exonuclease and possibly endonuclease activity. Involved in maturation of rRNA and in some organisms also mRNA maturation and/or decay.</text>
</comment>
<feature type="binding site" evidence="9">
    <location>
        <begin position="460"/>
        <end position="464"/>
    </location>
    <ligand>
        <name>substrate</name>
    </ligand>
</feature>
<evidence type="ECO:0000256" key="3">
    <source>
        <dbReference type="ARBA" id="ARBA00022723"/>
    </source>
</evidence>
<reference evidence="12 13" key="1">
    <citation type="submission" date="2014-03" db="EMBL/GenBank/DDBJ databases">
        <title>Genomics of Bifidobacteria.</title>
        <authorList>
            <person name="Ventura M."/>
            <person name="Milani C."/>
            <person name="Lugli G.A."/>
        </authorList>
    </citation>
    <scope>NUCLEOTIDE SEQUENCE [LARGE SCALE GENOMIC DNA]</scope>
    <source>
        <strain evidence="12 13">LMG 10738</strain>
    </source>
</reference>
<accession>A0A087AYR2</accession>
<dbReference type="Gene3D" id="3.60.15.10">
    <property type="entry name" value="Ribonuclease Z/Hydroxyacylglutathione hydrolase-like"/>
    <property type="match status" value="1"/>
</dbReference>
<keyword evidence="4 9" id="KW-0255">Endonuclease</keyword>
<keyword evidence="7 9" id="KW-0269">Exonuclease</keyword>
<evidence type="ECO:0000256" key="6">
    <source>
        <dbReference type="ARBA" id="ARBA00022833"/>
    </source>
</evidence>
<feature type="compositionally biased region" description="Polar residues" evidence="10">
    <location>
        <begin position="82"/>
        <end position="92"/>
    </location>
</feature>
<evidence type="ECO:0000259" key="11">
    <source>
        <dbReference type="SMART" id="SM00849"/>
    </source>
</evidence>
<dbReference type="InterPro" id="IPR001279">
    <property type="entry name" value="Metallo-B-lactamas"/>
</dbReference>
<dbReference type="GO" id="GO:0003723">
    <property type="term" value="F:RNA binding"/>
    <property type="evidence" value="ECO:0007669"/>
    <property type="project" value="UniProtKB-UniRule"/>
</dbReference>
<evidence type="ECO:0000256" key="9">
    <source>
        <dbReference type="HAMAP-Rule" id="MF_01491"/>
    </source>
</evidence>
<comment type="caution">
    <text evidence="12">The sequence shown here is derived from an EMBL/GenBank/DDBJ whole genome shotgun (WGS) entry which is preliminary data.</text>
</comment>
<proteinExistence type="inferred from homology"/>
<sequence>MTENTEQATHVRGSKRRKAITDTAAQGGNPRYAEAAEAAEPKTAKRTRSTKSTAKEGAKKTSTRRSTAKNAKGKATKAATTRQLATSDTTDATRVAPPKYRKGSMRIVPLGGLGEIGRNMNVIEYNGHILLIDCGVLFPEEEQPGVDLILPDFNYIKDRLDKVDALVLTHGHEDHIGGVPYLLKMRPDIPLIGSKLTLGFVEAKCKEHRIEPKMTEVSGRDKLKVGPFNLEFVSVTHSIPDALAVCVRTPAGSLIDTGDIKLDQLPLDHRVTDLVEFGKLGEQGIDLLMMDSTNAEVPGFVKPETSIGPALDQVFATATRKIIVASFSSHVHRVQQVVDAAHKYGRKVVFVGRSMVRNMAIAADLGYLHLPEDTVVDLKQAKDYPDNKLVYMCTGSQGEPMAALGRIADGNHRDIQINEFDTVILASSLIPGNEHGVYKVINKLVQLGARVVNRDNAAVHVSGHCNEGELLYMYNIVKPKNAMPIHGENRHLVANGLIAVKTGIDPQSVVLAQDGDVIDLYHGKAAIVGSVPCGYIYVDGDSVGELTDDELEKRRILGSEGFVSCFAVVDTDAAEVVSGPKVYLNAVAEDEQAFEKVRHQIVEQLRDAMMAGTKDVHKLQQIMRRTLGSWVARELHRKPMIVPVVADVAADMENMESYND</sequence>